<reference evidence="2 3" key="1">
    <citation type="journal article" date="2018" name="Nat. Ecol. Evol.">
        <title>Pezizomycetes genomes reveal the molecular basis of ectomycorrhizal truffle lifestyle.</title>
        <authorList>
            <person name="Murat C."/>
            <person name="Payen T."/>
            <person name="Noel B."/>
            <person name="Kuo A."/>
            <person name="Morin E."/>
            <person name="Chen J."/>
            <person name="Kohler A."/>
            <person name="Krizsan K."/>
            <person name="Balestrini R."/>
            <person name="Da Silva C."/>
            <person name="Montanini B."/>
            <person name="Hainaut M."/>
            <person name="Levati E."/>
            <person name="Barry K.W."/>
            <person name="Belfiori B."/>
            <person name="Cichocki N."/>
            <person name="Clum A."/>
            <person name="Dockter R.B."/>
            <person name="Fauchery L."/>
            <person name="Guy J."/>
            <person name="Iotti M."/>
            <person name="Le Tacon F."/>
            <person name="Lindquist E.A."/>
            <person name="Lipzen A."/>
            <person name="Malagnac F."/>
            <person name="Mello A."/>
            <person name="Molinier V."/>
            <person name="Miyauchi S."/>
            <person name="Poulain J."/>
            <person name="Riccioni C."/>
            <person name="Rubini A."/>
            <person name="Sitrit Y."/>
            <person name="Splivallo R."/>
            <person name="Traeger S."/>
            <person name="Wang M."/>
            <person name="Zifcakova L."/>
            <person name="Wipf D."/>
            <person name="Zambonelli A."/>
            <person name="Paolocci F."/>
            <person name="Nowrousian M."/>
            <person name="Ottonello S."/>
            <person name="Baldrian P."/>
            <person name="Spatafora J.W."/>
            <person name="Henrissat B."/>
            <person name="Nagy L.G."/>
            <person name="Aury J.M."/>
            <person name="Wincker P."/>
            <person name="Grigoriev I.V."/>
            <person name="Bonfante P."/>
            <person name="Martin F.M."/>
        </authorList>
    </citation>
    <scope>NUCLEOTIDE SEQUENCE [LARGE SCALE GENOMIC DNA]</scope>
    <source>
        <strain evidence="2 3">RN42</strain>
    </source>
</reference>
<keyword evidence="1" id="KW-0812">Transmembrane</keyword>
<evidence type="ECO:0000313" key="3">
    <source>
        <dbReference type="Proteomes" id="UP000275078"/>
    </source>
</evidence>
<dbReference type="EMBL" id="ML119944">
    <property type="protein sequence ID" value="RPA71321.1"/>
    <property type="molecule type" value="Genomic_DNA"/>
</dbReference>
<accession>A0A3N4HFY5</accession>
<evidence type="ECO:0000256" key="1">
    <source>
        <dbReference type="SAM" id="Phobius"/>
    </source>
</evidence>
<dbReference type="AlphaFoldDB" id="A0A3N4HFY5"/>
<keyword evidence="3" id="KW-1185">Reference proteome</keyword>
<proteinExistence type="predicted"/>
<evidence type="ECO:0000313" key="2">
    <source>
        <dbReference type="EMBL" id="RPA71321.1"/>
    </source>
</evidence>
<dbReference type="Proteomes" id="UP000275078">
    <property type="component" value="Unassembled WGS sequence"/>
</dbReference>
<feature type="transmembrane region" description="Helical" evidence="1">
    <location>
        <begin position="6"/>
        <end position="27"/>
    </location>
</feature>
<gene>
    <name evidence="2" type="ORF">BJ508DRAFT_315726</name>
</gene>
<organism evidence="2 3">
    <name type="scientific">Ascobolus immersus RN42</name>
    <dbReference type="NCBI Taxonomy" id="1160509"/>
    <lineage>
        <taxon>Eukaryota</taxon>
        <taxon>Fungi</taxon>
        <taxon>Dikarya</taxon>
        <taxon>Ascomycota</taxon>
        <taxon>Pezizomycotina</taxon>
        <taxon>Pezizomycetes</taxon>
        <taxon>Pezizales</taxon>
        <taxon>Ascobolaceae</taxon>
        <taxon>Ascobolus</taxon>
    </lineage>
</organism>
<protein>
    <submittedName>
        <fullName evidence="2">Uncharacterized protein</fullName>
    </submittedName>
</protein>
<name>A0A3N4HFY5_ASCIM</name>
<keyword evidence="1" id="KW-1133">Transmembrane helix</keyword>
<keyword evidence="1" id="KW-0472">Membrane</keyword>
<sequence>MIQEVFIDTFAINLASSVYGTLLHFIYRNRAREDKLQCMQTESANTPPHYKYFCWYFQNLDNAVSTRPTSLRLHETTNEIQVHHSHIAATLHEIAKEPDHLRTFRVFLTSTTYTSAMSSNQTLLRLTTQARASKQEHAIHESLTLLQHRSMLPIDFGLVEASTI</sequence>